<dbReference type="Proteomes" id="UP000279995">
    <property type="component" value="Chromosome I"/>
</dbReference>
<dbReference type="RefSeq" id="WP_121636984.1">
    <property type="nucleotide sequence ID" value="NZ_CP033065.1"/>
</dbReference>
<name>A0AAD0XBT2_9GAMM</name>
<keyword evidence="2" id="KW-0732">Signal</keyword>
<reference evidence="3 4" key="1">
    <citation type="submission" date="2018-10" db="EMBL/GenBank/DDBJ databases">
        <title>Complete Genome Sequence and Transcriptomic Profiles of a Marine Bacterium, Pseudoalteromonas agarivorans Hao 2018.</title>
        <authorList>
            <person name="Hao L."/>
        </authorList>
    </citation>
    <scope>NUCLEOTIDE SEQUENCE [LARGE SCALE GENOMIC DNA]</scope>
    <source>
        <strain evidence="3 4">Hao 2018</strain>
    </source>
</reference>
<feature type="compositionally biased region" description="Low complexity" evidence="1">
    <location>
        <begin position="129"/>
        <end position="143"/>
    </location>
</feature>
<dbReference type="AlphaFoldDB" id="A0AAD0XBT2"/>
<evidence type="ECO:0000313" key="4">
    <source>
        <dbReference type="Proteomes" id="UP000279995"/>
    </source>
</evidence>
<gene>
    <name evidence="3" type="ORF">D9T18_02420</name>
</gene>
<sequence length="318" mass="35475">MIFAQLIKKTLQSVCCCSALCLSAYASAAEHIAPPSLSSIENSDIKRLLPNDEVKPILAGDTEFLSLYSEYMSRDFRGIVLLIPDWNSTPTSNAGMSYLRKELTNLGYTTYAMTVPDIDWQASNMASQAAAQSSTQSSTQAQNEEPTKTAQSNSDGAVTTAQESHFVNAIDLVSNEVLSHYKTNLIMRYEALYQNAMSEPNNIVVIAQGTSAGVLLEYYADFPDSRIDAFISLSSYLPNTQRNKGLAQTTSLVTPALLDIYYANDNTDILMSLKNRQRWVNRNAKFDYRQRQLFGLRDAPEQHARLTKVIDGFLRRLF</sequence>
<accession>A0AAD0XBT2</accession>
<evidence type="ECO:0000313" key="3">
    <source>
        <dbReference type="EMBL" id="AYM85633.1"/>
    </source>
</evidence>
<feature type="signal peptide" evidence="2">
    <location>
        <begin position="1"/>
        <end position="28"/>
    </location>
</feature>
<protein>
    <submittedName>
        <fullName evidence="3">DUF3530 family protein</fullName>
    </submittedName>
</protein>
<feature type="chain" id="PRO_5042274227" evidence="2">
    <location>
        <begin position="29"/>
        <end position="318"/>
    </location>
</feature>
<organism evidence="3 4">
    <name type="scientific">Pseudoalteromonas agarivorans</name>
    <dbReference type="NCBI Taxonomy" id="176102"/>
    <lineage>
        <taxon>Bacteria</taxon>
        <taxon>Pseudomonadati</taxon>
        <taxon>Pseudomonadota</taxon>
        <taxon>Gammaproteobacteria</taxon>
        <taxon>Alteromonadales</taxon>
        <taxon>Pseudoalteromonadaceae</taxon>
        <taxon>Pseudoalteromonas</taxon>
    </lineage>
</organism>
<proteinExistence type="predicted"/>
<evidence type="ECO:0000256" key="1">
    <source>
        <dbReference type="SAM" id="MobiDB-lite"/>
    </source>
</evidence>
<feature type="region of interest" description="Disordered" evidence="1">
    <location>
        <begin position="129"/>
        <end position="158"/>
    </location>
</feature>
<dbReference type="EMBL" id="CP033065">
    <property type="protein sequence ID" value="AYM85633.1"/>
    <property type="molecule type" value="Genomic_DNA"/>
</dbReference>
<evidence type="ECO:0000256" key="2">
    <source>
        <dbReference type="SAM" id="SignalP"/>
    </source>
</evidence>
<feature type="compositionally biased region" description="Polar residues" evidence="1">
    <location>
        <begin position="148"/>
        <end position="158"/>
    </location>
</feature>
<dbReference type="InterPro" id="IPR022529">
    <property type="entry name" value="DUF3530"/>
</dbReference>
<dbReference type="Pfam" id="PF12048">
    <property type="entry name" value="DUF3530"/>
    <property type="match status" value="1"/>
</dbReference>